<name>A0A4U6XC38_9PEZI</name>
<keyword evidence="8" id="KW-1185">Reference proteome</keyword>
<dbReference type="GO" id="GO:0016614">
    <property type="term" value="F:oxidoreductase activity, acting on CH-OH group of donors"/>
    <property type="evidence" value="ECO:0007669"/>
    <property type="project" value="InterPro"/>
</dbReference>
<dbReference type="PANTHER" id="PTHR11552:SF138">
    <property type="entry name" value="DEHYDROGENASE PKFF-RELATED"/>
    <property type="match status" value="1"/>
</dbReference>
<reference evidence="7 8" key="1">
    <citation type="journal article" date="2019" name="PLoS ONE">
        <title>Comparative genome analysis indicates high evolutionary potential of pathogenicity genes in Colletotrichum tanaceti.</title>
        <authorList>
            <person name="Lelwala R.V."/>
            <person name="Korhonen P.K."/>
            <person name="Young N.D."/>
            <person name="Scott J.B."/>
            <person name="Ades P.A."/>
            <person name="Gasser R.B."/>
            <person name="Taylor P.W.J."/>
        </authorList>
    </citation>
    <scope>NUCLEOTIDE SEQUENCE [LARGE SCALE GENOMIC DNA]</scope>
    <source>
        <strain evidence="7">BRIP57314</strain>
    </source>
</reference>
<comment type="cofactor">
    <cofactor evidence="4">
        <name>FAD</name>
        <dbReference type="ChEBI" id="CHEBI:57692"/>
    </cofactor>
</comment>
<dbReference type="InterPro" id="IPR012132">
    <property type="entry name" value="GMC_OxRdtase"/>
</dbReference>
<proteinExistence type="inferred from homology"/>
<feature type="signal peptide" evidence="5">
    <location>
        <begin position="1"/>
        <end position="35"/>
    </location>
</feature>
<dbReference type="InterPro" id="IPR000172">
    <property type="entry name" value="GMC_OxRdtase_N"/>
</dbReference>
<dbReference type="EMBL" id="PJEX01000192">
    <property type="protein sequence ID" value="TKW53291.1"/>
    <property type="molecule type" value="Genomic_DNA"/>
</dbReference>
<comment type="caution">
    <text evidence="7">The sequence shown here is derived from an EMBL/GenBank/DDBJ whole genome shotgun (WGS) entry which is preliminary data.</text>
</comment>
<dbReference type="Proteomes" id="UP000310108">
    <property type="component" value="Unassembled WGS sequence"/>
</dbReference>
<dbReference type="Gene3D" id="3.30.560.10">
    <property type="entry name" value="Glucose Oxidase, domain 3"/>
    <property type="match status" value="1"/>
</dbReference>
<keyword evidence="4" id="KW-0285">Flavoprotein</keyword>
<dbReference type="AlphaFoldDB" id="A0A4U6XC38"/>
<gene>
    <name evidence="7" type="primary">vbs</name>
    <name evidence="7" type="ORF">CTA1_2356</name>
</gene>
<dbReference type="InterPro" id="IPR036188">
    <property type="entry name" value="FAD/NAD-bd_sf"/>
</dbReference>
<evidence type="ECO:0000313" key="7">
    <source>
        <dbReference type="EMBL" id="TKW53291.1"/>
    </source>
</evidence>
<comment type="similarity">
    <text evidence="1">Belongs to the GMC oxidoreductase family.</text>
</comment>
<evidence type="ECO:0000313" key="8">
    <source>
        <dbReference type="Proteomes" id="UP000310108"/>
    </source>
</evidence>
<dbReference type="SUPFAM" id="SSF51905">
    <property type="entry name" value="FAD/NAD(P)-binding domain"/>
    <property type="match status" value="1"/>
</dbReference>
<feature type="binding site" evidence="4">
    <location>
        <begin position="589"/>
        <end position="590"/>
    </location>
    <ligand>
        <name>FAD</name>
        <dbReference type="ChEBI" id="CHEBI:57692"/>
    </ligand>
</feature>
<dbReference type="Pfam" id="PF05199">
    <property type="entry name" value="GMC_oxred_C"/>
    <property type="match status" value="1"/>
</dbReference>
<evidence type="ECO:0000256" key="3">
    <source>
        <dbReference type="PIRSR" id="PIRSR000137-1"/>
    </source>
</evidence>
<dbReference type="PANTHER" id="PTHR11552">
    <property type="entry name" value="GLUCOSE-METHANOL-CHOLINE GMC OXIDOREDUCTASE"/>
    <property type="match status" value="1"/>
</dbReference>
<accession>A0A4U6XC38</accession>
<feature type="active site" description="Proton acceptor" evidence="3">
    <location>
        <position position="634"/>
    </location>
</feature>
<evidence type="ECO:0000256" key="4">
    <source>
        <dbReference type="PIRSR" id="PIRSR000137-2"/>
    </source>
</evidence>
<dbReference type="STRING" id="1306861.A0A4U6XC38"/>
<protein>
    <submittedName>
        <fullName evidence="7">Versicolorin B synthase</fullName>
    </submittedName>
</protein>
<dbReference type="SUPFAM" id="SSF54373">
    <property type="entry name" value="FAD-linked reductases, C-terminal domain"/>
    <property type="match status" value="1"/>
</dbReference>
<feature type="domain" description="Glucose-methanol-choline oxidoreductase N-terminal" evidence="6">
    <location>
        <begin position="353"/>
        <end position="367"/>
    </location>
</feature>
<dbReference type="PIRSF" id="PIRSF000137">
    <property type="entry name" value="Alcohol_oxidase"/>
    <property type="match status" value="1"/>
</dbReference>
<dbReference type="Pfam" id="PF00732">
    <property type="entry name" value="GMC_oxred_N"/>
    <property type="match status" value="1"/>
</dbReference>
<dbReference type="InterPro" id="IPR007867">
    <property type="entry name" value="GMC_OxRtase_C"/>
</dbReference>
<dbReference type="Gene3D" id="3.50.50.60">
    <property type="entry name" value="FAD/NAD(P)-binding domain"/>
    <property type="match status" value="1"/>
</dbReference>
<dbReference type="GO" id="GO:0050660">
    <property type="term" value="F:flavin adenine dinucleotide binding"/>
    <property type="evidence" value="ECO:0007669"/>
    <property type="project" value="InterPro"/>
</dbReference>
<evidence type="ECO:0000256" key="5">
    <source>
        <dbReference type="SAM" id="SignalP"/>
    </source>
</evidence>
<feature type="active site" description="Proton donor" evidence="3">
    <location>
        <position position="590"/>
    </location>
</feature>
<dbReference type="PROSITE" id="PS00624">
    <property type="entry name" value="GMC_OXRED_2"/>
    <property type="match status" value="1"/>
</dbReference>
<sequence>MWFINTILSLTISFTMRVAHVLTTLLAAALGLTNAAPNTNDEARQHAEHKRQLGSSAGDVGKDATFDYVIVGGGTAGLVLANRLSARGDVTVAVIEAGTFYQITNPVIGNTPAGDTLFAGASPLDTNPLVDWNFVTESQAGANNRRIHYARGKCLGGSSARNFMIYQRGTKQSYQKWADAVGDDSYTWDALLPHFKKSVKFTPPGPSRFPNASAEYDLDAFSPSGGPLDVSYANYAQPFSTYLEPSLHEIGIPPARDFNSGDLMGAQYCSDTIQPATQKRESSQTSFLAEAIGRKNLKVYQLSLAKKILFDGGDSSSSSSSSVKNATGVVVSSNLGLTTYTLKARKEVILSAGAFQSPQLLMVSGVGPREQLDKFKIPVVAERPGVGRNMEDHVFFGPTWRVRVQTLTRLANDLVYTAAQFATAYSLRKQGPLTNPVCDFLGWEKTPRHLLSAEAAAVLDAEFPADWPEIEYLTAPGYVGDFSNLLLSQPRDGFQYATILGGLVAPLSRGTVTLASADTADLPLVDPRWLTDPTDVAVAVATFKRLRQAFAADAMRPVLADDKEYFPGAEVQTDAQILQNIRSTVMTIWHASCTCRMGKADDPMAVVDKDARVIGVNRLRVVDASSFALLPPGHPQSTVYVLAEKIAAEILSGL</sequence>
<keyword evidence="2" id="KW-0325">Glycoprotein</keyword>
<feature type="binding site" evidence="4">
    <location>
        <begin position="635"/>
        <end position="636"/>
    </location>
    <ligand>
        <name>FAD</name>
        <dbReference type="ChEBI" id="CHEBI:57692"/>
    </ligand>
</feature>
<evidence type="ECO:0000259" key="6">
    <source>
        <dbReference type="PROSITE" id="PS00624"/>
    </source>
</evidence>
<feature type="chain" id="PRO_5020368393" evidence="5">
    <location>
        <begin position="36"/>
        <end position="654"/>
    </location>
</feature>
<organism evidence="7 8">
    <name type="scientific">Colletotrichum tanaceti</name>
    <dbReference type="NCBI Taxonomy" id="1306861"/>
    <lineage>
        <taxon>Eukaryota</taxon>
        <taxon>Fungi</taxon>
        <taxon>Dikarya</taxon>
        <taxon>Ascomycota</taxon>
        <taxon>Pezizomycotina</taxon>
        <taxon>Sordariomycetes</taxon>
        <taxon>Hypocreomycetidae</taxon>
        <taxon>Glomerellales</taxon>
        <taxon>Glomerellaceae</taxon>
        <taxon>Colletotrichum</taxon>
        <taxon>Colletotrichum destructivum species complex</taxon>
    </lineage>
</organism>
<keyword evidence="4" id="KW-0274">FAD</keyword>
<evidence type="ECO:0000256" key="1">
    <source>
        <dbReference type="ARBA" id="ARBA00010790"/>
    </source>
</evidence>
<keyword evidence="5" id="KW-0732">Signal</keyword>
<dbReference type="GO" id="GO:0044550">
    <property type="term" value="P:secondary metabolite biosynthetic process"/>
    <property type="evidence" value="ECO:0007669"/>
    <property type="project" value="TreeGrafter"/>
</dbReference>
<evidence type="ECO:0000256" key="2">
    <source>
        <dbReference type="ARBA" id="ARBA00023180"/>
    </source>
</evidence>
<dbReference type="OrthoDB" id="269227at2759"/>